<keyword evidence="1" id="KW-0812">Transmembrane</keyword>
<dbReference type="Pfam" id="PF04892">
    <property type="entry name" value="VanZ"/>
    <property type="match status" value="1"/>
</dbReference>
<dbReference type="RefSeq" id="WP_245450591.1">
    <property type="nucleotide sequence ID" value="NZ_JALPRY010000028.1"/>
</dbReference>
<dbReference type="PIRSF" id="PIRSF033367">
    <property type="entry name" value="UCP033367_VanZ"/>
    <property type="match status" value="1"/>
</dbReference>
<accession>A0ABT0IX49</accession>
<dbReference type="InterPro" id="IPR006976">
    <property type="entry name" value="VanZ-like"/>
</dbReference>
<keyword evidence="4" id="KW-1185">Reference proteome</keyword>
<dbReference type="Proteomes" id="UP001202827">
    <property type="component" value="Unassembled WGS sequence"/>
</dbReference>
<organism evidence="3 4">
    <name type="scientific">Neorhizobium turbinariae</name>
    <dbReference type="NCBI Taxonomy" id="2937795"/>
    <lineage>
        <taxon>Bacteria</taxon>
        <taxon>Pseudomonadati</taxon>
        <taxon>Pseudomonadota</taxon>
        <taxon>Alphaproteobacteria</taxon>
        <taxon>Hyphomicrobiales</taxon>
        <taxon>Rhizobiaceae</taxon>
        <taxon>Rhizobium/Agrobacterium group</taxon>
        <taxon>Neorhizobium</taxon>
    </lineage>
</organism>
<keyword evidence="1" id="KW-1133">Transmembrane helix</keyword>
<proteinExistence type="predicted"/>
<evidence type="ECO:0000256" key="1">
    <source>
        <dbReference type="SAM" id="Phobius"/>
    </source>
</evidence>
<feature type="domain" description="VanZ-like" evidence="2">
    <location>
        <begin position="28"/>
        <end position="97"/>
    </location>
</feature>
<comment type="caution">
    <text evidence="3">The sequence shown here is derived from an EMBL/GenBank/DDBJ whole genome shotgun (WGS) entry which is preliminary data.</text>
</comment>
<evidence type="ECO:0000313" key="4">
    <source>
        <dbReference type="Proteomes" id="UP001202827"/>
    </source>
</evidence>
<name>A0ABT0IX49_9HYPH</name>
<feature type="transmembrane region" description="Helical" evidence="1">
    <location>
        <begin position="30"/>
        <end position="46"/>
    </location>
</feature>
<evidence type="ECO:0000313" key="3">
    <source>
        <dbReference type="EMBL" id="MCK8782467.1"/>
    </source>
</evidence>
<reference evidence="3 4" key="1">
    <citation type="submission" date="2022-04" db="EMBL/GenBank/DDBJ databases">
        <title>Rhizobium coralii sp. nov., isolated from coral Turbinaria peltata.</title>
        <authorList>
            <person name="Sun H."/>
        </authorList>
    </citation>
    <scope>NUCLEOTIDE SEQUENCE [LARGE SCALE GENOMIC DNA]</scope>
    <source>
        <strain evidence="3 4">NTR19</strain>
    </source>
</reference>
<keyword evidence="1" id="KW-0472">Membrane</keyword>
<protein>
    <submittedName>
        <fullName evidence="3">VanZ family protein</fullName>
    </submittedName>
</protein>
<feature type="transmembrane region" description="Helical" evidence="1">
    <location>
        <begin position="83"/>
        <end position="103"/>
    </location>
</feature>
<sequence>MLAWAALALIVFVTVAPIEFRPHDLLPVEINRVLAFAVMAMLFAVAYPRRIPLLAVTLIACAGLIEAMQLLSPSRHAHFNDAVVKASGAVLGVGIGWALNHLVRTRRLRLSQ</sequence>
<dbReference type="InterPro" id="IPR017015">
    <property type="entry name" value="UCP033367_VanZ"/>
</dbReference>
<gene>
    <name evidence="3" type="ORF">M0654_21045</name>
</gene>
<evidence type="ECO:0000259" key="2">
    <source>
        <dbReference type="Pfam" id="PF04892"/>
    </source>
</evidence>
<dbReference type="EMBL" id="JALPRY010000028">
    <property type="protein sequence ID" value="MCK8782467.1"/>
    <property type="molecule type" value="Genomic_DNA"/>
</dbReference>
<feature type="transmembrane region" description="Helical" evidence="1">
    <location>
        <begin position="53"/>
        <end position="71"/>
    </location>
</feature>